<protein>
    <recommendedName>
        <fullName evidence="1">Reverse transcriptase Ty1/copia-type domain-containing protein</fullName>
    </recommendedName>
</protein>
<evidence type="ECO:0000313" key="2">
    <source>
        <dbReference type="EMBL" id="QFO90922.1"/>
    </source>
</evidence>
<dbReference type="Pfam" id="PF07727">
    <property type="entry name" value="RVT_2"/>
    <property type="match status" value="1"/>
</dbReference>
<dbReference type="InterPro" id="IPR013103">
    <property type="entry name" value="RVT_2"/>
</dbReference>
<evidence type="ECO:0000259" key="1">
    <source>
        <dbReference type="Pfam" id="PF07727"/>
    </source>
</evidence>
<keyword evidence="2" id="KW-0496">Mitochondrion</keyword>
<accession>A0A5J6YDF2</accession>
<proteinExistence type="predicted"/>
<geneLocation type="mitochondrion" evidence="2"/>
<sequence length="175" mass="19522">MLLEPTPGPFVLPIMGIPPSLDISLTLISQNRNQIGVSSICLYGRCVFPVSSWSVFHYVPFILCLSWCMLSGKQSSSKPSGRFSVGIVAAEDLHLFQLDVNTVFLHGNNEEEEIYMVQPEGFETRGKEGHIWLLKKSLYGLRGSGQRNSTSSWSIDTFPSLLWGQMSLPLFLQLP</sequence>
<feature type="domain" description="Reverse transcriptase Ty1/copia-type" evidence="1">
    <location>
        <begin position="85"/>
        <end position="146"/>
    </location>
</feature>
<organism evidence="2">
    <name type="scientific">Cynodon dactylon x Cynodon transvaalensis</name>
    <dbReference type="NCBI Taxonomy" id="1920021"/>
    <lineage>
        <taxon>Eukaryota</taxon>
        <taxon>Viridiplantae</taxon>
        <taxon>Streptophyta</taxon>
        <taxon>Embryophyta</taxon>
        <taxon>Tracheophyta</taxon>
        <taxon>Spermatophyta</taxon>
        <taxon>Magnoliopsida</taxon>
        <taxon>Liliopsida</taxon>
        <taxon>Poales</taxon>
        <taxon>Poaceae</taxon>
        <taxon>PACMAD clade</taxon>
        <taxon>Chloridoideae</taxon>
        <taxon>Cynodonteae</taxon>
        <taxon>Eleusininae</taxon>
        <taxon>Cynodon</taxon>
    </lineage>
</organism>
<gene>
    <name evidence="2" type="primary">ORF175</name>
</gene>
<dbReference type="EMBL" id="MK175054">
    <property type="protein sequence ID" value="QFO90922.1"/>
    <property type="molecule type" value="Genomic_DNA"/>
</dbReference>
<name>A0A5J6YDF2_9POAL</name>
<dbReference type="AlphaFoldDB" id="A0A5J6YDF2"/>
<reference evidence="2" key="1">
    <citation type="submission" date="2018-11" db="EMBL/GenBank/DDBJ databases">
        <title>Complete mitochondrial genome sequencing and phylogenetic Analysis of Cynodon dactylon Cynodon transvaalensis.</title>
        <authorList>
            <person name="Huang S."/>
            <person name="Shi Y."/>
            <person name="Jiang S."/>
            <person name="Zhou X."/>
            <person name="Liang J."/>
        </authorList>
    </citation>
    <scope>NUCLEOTIDE SEQUENCE</scope>
</reference>